<reference evidence="2" key="4">
    <citation type="submission" date="2019-03" db="UniProtKB">
        <authorList>
            <consortium name="EnsemblPlants"/>
        </authorList>
    </citation>
    <scope>IDENTIFICATION</scope>
</reference>
<keyword evidence="3" id="KW-1185">Reference proteome</keyword>
<reference evidence="2" key="5">
    <citation type="journal article" date="2021" name="G3 (Bethesda)">
        <title>Aegilops tauschii genome assembly Aet v5.0 features greater sequence contiguity and improved annotation.</title>
        <authorList>
            <person name="Wang L."/>
            <person name="Zhu T."/>
            <person name="Rodriguez J.C."/>
            <person name="Deal K.R."/>
            <person name="Dubcovsky J."/>
            <person name="McGuire P.E."/>
            <person name="Lux T."/>
            <person name="Spannagl M."/>
            <person name="Mayer K.F.X."/>
            <person name="Baldrich P."/>
            <person name="Meyers B.C."/>
            <person name="Huo N."/>
            <person name="Gu Y.Q."/>
            <person name="Zhou H."/>
            <person name="Devos K.M."/>
            <person name="Bennetzen J.L."/>
            <person name="Unver T."/>
            <person name="Budak H."/>
            <person name="Gulick P.J."/>
            <person name="Galiba G."/>
            <person name="Kalapos B."/>
            <person name="Nelson D.R."/>
            <person name="Li P."/>
            <person name="You F.M."/>
            <person name="Luo M.C."/>
            <person name="Dvorak J."/>
        </authorList>
    </citation>
    <scope>NUCLEOTIDE SEQUENCE [LARGE SCALE GENOMIC DNA]</scope>
    <source>
        <strain evidence="2">cv. AL8/78</strain>
    </source>
</reference>
<dbReference type="EnsemblPlants" id="AET2Gv20040600.10">
    <property type="protein sequence ID" value="AET2Gv20040600.10"/>
    <property type="gene ID" value="AET2Gv20040600"/>
</dbReference>
<evidence type="ECO:0000313" key="3">
    <source>
        <dbReference type="Proteomes" id="UP000015105"/>
    </source>
</evidence>
<keyword evidence="1" id="KW-0812">Transmembrane</keyword>
<dbReference type="Gramene" id="AET2Gv20040600.10">
    <property type="protein sequence ID" value="AET2Gv20040600.10"/>
    <property type="gene ID" value="AET2Gv20040600"/>
</dbReference>
<evidence type="ECO:0000313" key="2">
    <source>
        <dbReference type="EnsemblPlants" id="AET2Gv20040600.10"/>
    </source>
</evidence>
<feature type="transmembrane region" description="Helical" evidence="1">
    <location>
        <begin position="26"/>
        <end position="51"/>
    </location>
</feature>
<reference evidence="3" key="2">
    <citation type="journal article" date="2017" name="Nat. Plants">
        <title>The Aegilops tauschii genome reveals multiple impacts of transposons.</title>
        <authorList>
            <person name="Zhao G."/>
            <person name="Zou C."/>
            <person name="Li K."/>
            <person name="Wang K."/>
            <person name="Li T."/>
            <person name="Gao L."/>
            <person name="Zhang X."/>
            <person name="Wang H."/>
            <person name="Yang Z."/>
            <person name="Liu X."/>
            <person name="Jiang W."/>
            <person name="Mao L."/>
            <person name="Kong X."/>
            <person name="Jiao Y."/>
            <person name="Jia J."/>
        </authorList>
    </citation>
    <scope>NUCLEOTIDE SEQUENCE [LARGE SCALE GENOMIC DNA]</scope>
    <source>
        <strain evidence="3">cv. AL8/78</strain>
    </source>
</reference>
<dbReference type="AlphaFoldDB" id="A0A453A9J5"/>
<evidence type="ECO:0000256" key="1">
    <source>
        <dbReference type="SAM" id="Phobius"/>
    </source>
</evidence>
<organism evidence="2 3">
    <name type="scientific">Aegilops tauschii subsp. strangulata</name>
    <name type="common">Goatgrass</name>
    <dbReference type="NCBI Taxonomy" id="200361"/>
    <lineage>
        <taxon>Eukaryota</taxon>
        <taxon>Viridiplantae</taxon>
        <taxon>Streptophyta</taxon>
        <taxon>Embryophyta</taxon>
        <taxon>Tracheophyta</taxon>
        <taxon>Spermatophyta</taxon>
        <taxon>Magnoliopsida</taxon>
        <taxon>Liliopsida</taxon>
        <taxon>Poales</taxon>
        <taxon>Poaceae</taxon>
        <taxon>BOP clade</taxon>
        <taxon>Pooideae</taxon>
        <taxon>Triticodae</taxon>
        <taxon>Triticeae</taxon>
        <taxon>Triticinae</taxon>
        <taxon>Aegilops</taxon>
    </lineage>
</organism>
<keyword evidence="1" id="KW-0472">Membrane</keyword>
<protein>
    <submittedName>
        <fullName evidence="2">Uncharacterized protein</fullName>
    </submittedName>
</protein>
<accession>A0A453A9J5</accession>
<name>A0A453A9J5_AEGTS</name>
<proteinExistence type="predicted"/>
<sequence length="54" mass="6058">MMCKTPCSEMSLDEMMFVVLDLGLNYANILILAVVQAFCVLEWLGHSAFFLNQG</sequence>
<reference evidence="2" key="3">
    <citation type="journal article" date="2017" name="Nature">
        <title>Genome sequence of the progenitor of the wheat D genome Aegilops tauschii.</title>
        <authorList>
            <person name="Luo M.C."/>
            <person name="Gu Y.Q."/>
            <person name="Puiu D."/>
            <person name="Wang H."/>
            <person name="Twardziok S.O."/>
            <person name="Deal K.R."/>
            <person name="Huo N."/>
            <person name="Zhu T."/>
            <person name="Wang L."/>
            <person name="Wang Y."/>
            <person name="McGuire P.E."/>
            <person name="Liu S."/>
            <person name="Long H."/>
            <person name="Ramasamy R.K."/>
            <person name="Rodriguez J.C."/>
            <person name="Van S.L."/>
            <person name="Yuan L."/>
            <person name="Wang Z."/>
            <person name="Xia Z."/>
            <person name="Xiao L."/>
            <person name="Anderson O.D."/>
            <person name="Ouyang S."/>
            <person name="Liang Y."/>
            <person name="Zimin A.V."/>
            <person name="Pertea G."/>
            <person name="Qi P."/>
            <person name="Bennetzen J.L."/>
            <person name="Dai X."/>
            <person name="Dawson M.W."/>
            <person name="Muller H.G."/>
            <person name="Kugler K."/>
            <person name="Rivarola-Duarte L."/>
            <person name="Spannagl M."/>
            <person name="Mayer K.F.X."/>
            <person name="Lu F.H."/>
            <person name="Bevan M.W."/>
            <person name="Leroy P."/>
            <person name="Li P."/>
            <person name="You F.M."/>
            <person name="Sun Q."/>
            <person name="Liu Z."/>
            <person name="Lyons E."/>
            <person name="Wicker T."/>
            <person name="Salzberg S.L."/>
            <person name="Devos K.M."/>
            <person name="Dvorak J."/>
        </authorList>
    </citation>
    <scope>NUCLEOTIDE SEQUENCE [LARGE SCALE GENOMIC DNA]</scope>
    <source>
        <strain evidence="2">cv. AL8/78</strain>
    </source>
</reference>
<keyword evidence="1" id="KW-1133">Transmembrane helix</keyword>
<reference evidence="3" key="1">
    <citation type="journal article" date="2014" name="Science">
        <title>Ancient hybridizations among the ancestral genomes of bread wheat.</title>
        <authorList>
            <consortium name="International Wheat Genome Sequencing Consortium,"/>
            <person name="Marcussen T."/>
            <person name="Sandve S.R."/>
            <person name="Heier L."/>
            <person name="Spannagl M."/>
            <person name="Pfeifer M."/>
            <person name="Jakobsen K.S."/>
            <person name="Wulff B.B."/>
            <person name="Steuernagel B."/>
            <person name="Mayer K.F."/>
            <person name="Olsen O.A."/>
        </authorList>
    </citation>
    <scope>NUCLEOTIDE SEQUENCE [LARGE SCALE GENOMIC DNA]</scope>
    <source>
        <strain evidence="3">cv. AL8/78</strain>
    </source>
</reference>
<dbReference type="Proteomes" id="UP000015105">
    <property type="component" value="Chromosome 2D"/>
</dbReference>